<accession>A0A3A4AVB3</accession>
<dbReference type="InterPro" id="IPR036291">
    <property type="entry name" value="NAD(P)-bd_dom_sf"/>
</dbReference>
<dbReference type="GO" id="GO:0016491">
    <property type="term" value="F:oxidoreductase activity"/>
    <property type="evidence" value="ECO:0007669"/>
    <property type="project" value="UniProtKB-KW"/>
</dbReference>
<dbReference type="Gene3D" id="3.40.50.720">
    <property type="entry name" value="NAD(P)-binding Rossmann-like Domain"/>
    <property type="match status" value="1"/>
</dbReference>
<dbReference type="EMBL" id="QZEY01000004">
    <property type="protein sequence ID" value="RJL32651.1"/>
    <property type="molecule type" value="Genomic_DNA"/>
</dbReference>
<evidence type="ECO:0000256" key="1">
    <source>
        <dbReference type="ARBA" id="ARBA00006484"/>
    </source>
</evidence>
<keyword evidence="5" id="KW-1185">Reference proteome</keyword>
<dbReference type="Pfam" id="PF00106">
    <property type="entry name" value="adh_short"/>
    <property type="match status" value="1"/>
</dbReference>
<keyword evidence="2" id="KW-0560">Oxidoreductase</keyword>
<dbReference type="CDD" id="cd05233">
    <property type="entry name" value="SDR_c"/>
    <property type="match status" value="1"/>
</dbReference>
<organism evidence="4 5">
    <name type="scientific">Bailinhaonella thermotolerans</name>
    <dbReference type="NCBI Taxonomy" id="1070861"/>
    <lineage>
        <taxon>Bacteria</taxon>
        <taxon>Bacillati</taxon>
        <taxon>Actinomycetota</taxon>
        <taxon>Actinomycetes</taxon>
        <taxon>Streptosporangiales</taxon>
        <taxon>Streptosporangiaceae</taxon>
        <taxon>Bailinhaonella</taxon>
    </lineage>
</organism>
<comment type="caution">
    <text evidence="4">The sequence shown here is derived from an EMBL/GenBank/DDBJ whole genome shotgun (WGS) entry which is preliminary data.</text>
</comment>
<feature type="region of interest" description="Disordered" evidence="3">
    <location>
        <begin position="232"/>
        <end position="259"/>
    </location>
</feature>
<dbReference type="InterPro" id="IPR020904">
    <property type="entry name" value="Sc_DH/Rdtase_CS"/>
</dbReference>
<dbReference type="PROSITE" id="PS00061">
    <property type="entry name" value="ADH_SHORT"/>
    <property type="match status" value="1"/>
</dbReference>
<dbReference type="RefSeq" id="WP_119926899.1">
    <property type="nucleotide sequence ID" value="NZ_QZEY01000004.1"/>
</dbReference>
<evidence type="ECO:0000313" key="4">
    <source>
        <dbReference type="EMBL" id="RJL32651.1"/>
    </source>
</evidence>
<dbReference type="PRINTS" id="PR00081">
    <property type="entry name" value="GDHRDH"/>
</dbReference>
<dbReference type="SUPFAM" id="SSF51735">
    <property type="entry name" value="NAD(P)-binding Rossmann-fold domains"/>
    <property type="match status" value="1"/>
</dbReference>
<dbReference type="AlphaFoldDB" id="A0A3A4AVB3"/>
<evidence type="ECO:0000256" key="2">
    <source>
        <dbReference type="ARBA" id="ARBA00023002"/>
    </source>
</evidence>
<sequence length="259" mass="26103">MSAVALVTGAAGGIGAAVVRRLSNGGARCVLVDRDEDGVARLAKEVDGAPLAADLTDPAASEAAVRLARDRFGRLDLVHLNAGATTSAPDPAALDLAEYRAVVGVNMDAVFYGVRAALPALRSTGGGAIVITASLAGLVGYAADPVYTMTKHAVVGLVRALAPGLAAEGVRLSAVCPGFTDTPMVAASREVFAAAGFPLLTPDDVAAAVEAAFYTEDLGELVVVQPGRPPLAYRTPGVPGPRGENAEGRRPPELGGTRG</sequence>
<proteinExistence type="inferred from homology"/>
<dbReference type="InterPro" id="IPR002347">
    <property type="entry name" value="SDR_fam"/>
</dbReference>
<dbReference type="Proteomes" id="UP000265768">
    <property type="component" value="Unassembled WGS sequence"/>
</dbReference>
<dbReference type="OrthoDB" id="4133661at2"/>
<evidence type="ECO:0000256" key="3">
    <source>
        <dbReference type="SAM" id="MobiDB-lite"/>
    </source>
</evidence>
<protein>
    <submittedName>
        <fullName evidence="4">SDR family NAD(P)-dependent oxidoreductase</fullName>
    </submittedName>
</protein>
<comment type="similarity">
    <text evidence="1">Belongs to the short-chain dehydrogenases/reductases (SDR) family.</text>
</comment>
<evidence type="ECO:0000313" key="5">
    <source>
        <dbReference type="Proteomes" id="UP000265768"/>
    </source>
</evidence>
<reference evidence="4 5" key="1">
    <citation type="submission" date="2018-09" db="EMBL/GenBank/DDBJ databases">
        <title>YIM 75507 draft genome.</title>
        <authorList>
            <person name="Tang S."/>
            <person name="Feng Y."/>
        </authorList>
    </citation>
    <scope>NUCLEOTIDE SEQUENCE [LARGE SCALE GENOMIC DNA]</scope>
    <source>
        <strain evidence="4 5">YIM 75507</strain>
    </source>
</reference>
<gene>
    <name evidence="4" type="ORF">D5H75_14200</name>
</gene>
<dbReference type="PANTHER" id="PTHR43180">
    <property type="entry name" value="3-OXOACYL-(ACYL-CARRIER-PROTEIN) REDUCTASE (AFU_ORTHOLOGUE AFUA_6G11210)"/>
    <property type="match status" value="1"/>
</dbReference>
<name>A0A3A4AVB3_9ACTN</name>
<dbReference type="PANTHER" id="PTHR43180:SF33">
    <property type="entry name" value="15-HYDROXYPROSTAGLANDIN DEHYDROGENASE [NAD(+)]-LIKE"/>
    <property type="match status" value="1"/>
</dbReference>